<keyword evidence="4" id="KW-1185">Reference proteome</keyword>
<protein>
    <recommendedName>
        <fullName evidence="5">Beta-lactamase-related domain-containing protein</fullName>
    </recommendedName>
</protein>
<dbReference type="InterPro" id="IPR001466">
    <property type="entry name" value="Beta-lactam-related"/>
</dbReference>
<dbReference type="InterPro" id="IPR050789">
    <property type="entry name" value="Diverse_Enzym_Activities"/>
</dbReference>
<feature type="domain" description="Alpha/beta hydrolase fold-3" evidence="2">
    <location>
        <begin position="417"/>
        <end position="480"/>
    </location>
</feature>
<dbReference type="EMBL" id="SWFS01000334">
    <property type="protein sequence ID" value="KAA8909745.1"/>
    <property type="molecule type" value="Genomic_DNA"/>
</dbReference>
<gene>
    <name evidence="3" type="ORF">TRICI_004394</name>
</gene>
<dbReference type="GO" id="GO:0016787">
    <property type="term" value="F:hydrolase activity"/>
    <property type="evidence" value="ECO:0007669"/>
    <property type="project" value="InterPro"/>
</dbReference>
<dbReference type="Pfam" id="PF00144">
    <property type="entry name" value="Beta-lactamase"/>
    <property type="match status" value="1"/>
</dbReference>
<dbReference type="PANTHER" id="PTHR43283">
    <property type="entry name" value="BETA-LACTAMASE-RELATED"/>
    <property type="match status" value="1"/>
</dbReference>
<dbReference type="InterPro" id="IPR013094">
    <property type="entry name" value="AB_hydrolase_3"/>
</dbReference>
<organism evidence="3 4">
    <name type="scientific">Trichomonascus ciferrii</name>
    <dbReference type="NCBI Taxonomy" id="44093"/>
    <lineage>
        <taxon>Eukaryota</taxon>
        <taxon>Fungi</taxon>
        <taxon>Dikarya</taxon>
        <taxon>Ascomycota</taxon>
        <taxon>Saccharomycotina</taxon>
        <taxon>Dipodascomycetes</taxon>
        <taxon>Dipodascales</taxon>
        <taxon>Trichomonascaceae</taxon>
        <taxon>Trichomonascus</taxon>
        <taxon>Trichomonascus ciferrii complex</taxon>
    </lineage>
</organism>
<reference evidence="3" key="1">
    <citation type="journal article" date="2019" name="G3 (Bethesda)">
        <title>Genome Assemblies of Two Rare Opportunistic Yeast Pathogens: Diutina rugosa (syn. Candida rugosa) and Trichomonascus ciferrii (syn. Candida ciferrii).</title>
        <authorList>
            <person name="Mixao V."/>
            <person name="Saus E."/>
            <person name="Hansen A.P."/>
            <person name="Lass-Florl C."/>
            <person name="Gabaldon T."/>
        </authorList>
    </citation>
    <scope>NUCLEOTIDE SEQUENCE</scope>
    <source>
        <strain evidence="3">CBS 4856</strain>
    </source>
</reference>
<dbReference type="Pfam" id="PF07859">
    <property type="entry name" value="Abhydrolase_3"/>
    <property type="match status" value="1"/>
</dbReference>
<dbReference type="AlphaFoldDB" id="A0A642V194"/>
<accession>A0A642V194</accession>
<evidence type="ECO:0000259" key="1">
    <source>
        <dbReference type="Pfam" id="PF00144"/>
    </source>
</evidence>
<dbReference type="PANTHER" id="PTHR43283:SF3">
    <property type="entry name" value="BETA-LACTAMASE FAMILY PROTEIN (AFU_ORTHOLOGUE AFUA_5G07500)"/>
    <property type="match status" value="1"/>
</dbReference>
<comment type="caution">
    <text evidence="3">The sequence shown here is derived from an EMBL/GenBank/DDBJ whole genome shotgun (WGS) entry which is preliminary data.</text>
</comment>
<sequence length="597" mass="67663">MTVEGKLAPESLQKIDQLMAQATADPKNDLPNASFYAVNRDGEVLVNVAKGQMGSETPEPIDDRTIFWIASCTKMIVAMALMREVEQGNLLLDDPEQVEKLIPEISKLPILKDVKENGEFVLVPRKNRITLRHLMTHTAGFGYHFLDESLHKWRQSFKHNVFDGHISDLMEPLRFEPGTDFAYGISMDWAGTCLERATGLNLEQYCQKHLFQPLGLDDVSFTPNKQLQKRLVKMNHRDSKDAPLHESEQPMARALREDRGDFYHSAGAGIFTSPRSYCRLLTVLLNDGLDKQTGNRILKEDTVKQMFTNQIPHMPQFGRKGLGSAEPYYQNGSEEMLDQRDVGPNVEQGWGLSMMMNTTAPYKTGRSINTGNWGGIANLAWWCDREKGVAGFFGTQILPFGDKAYLPLIDKLESESQPRGKMLWYIDLYLPNKADWKNLEASPIFYPAESFKKVPPAFVACGECDVLRTEGEQYAEKLKHSHFNMLNLRQLIPRRSRPRGSGGVPPEIDLRTLYEPKLWLELASEQPTGFKGAPAKNGPQSTELVRTSAKPIQVSVLYEPIPLKRQPRTISPVWLYRWIGMNVCKVEFSRPNNIPNP</sequence>
<dbReference type="InterPro" id="IPR012338">
    <property type="entry name" value="Beta-lactam/transpept-like"/>
</dbReference>
<dbReference type="SUPFAM" id="SSF56601">
    <property type="entry name" value="beta-lactamase/transpeptidase-like"/>
    <property type="match status" value="1"/>
</dbReference>
<dbReference type="InterPro" id="IPR029058">
    <property type="entry name" value="AB_hydrolase_fold"/>
</dbReference>
<dbReference type="Gene3D" id="3.40.50.1820">
    <property type="entry name" value="alpha/beta hydrolase"/>
    <property type="match status" value="1"/>
</dbReference>
<dbReference type="VEuPathDB" id="FungiDB:TRICI_004394"/>
<dbReference type="Gene3D" id="3.40.710.10">
    <property type="entry name" value="DD-peptidase/beta-lactamase superfamily"/>
    <property type="match status" value="1"/>
</dbReference>
<evidence type="ECO:0008006" key="5">
    <source>
        <dbReference type="Google" id="ProtNLM"/>
    </source>
</evidence>
<dbReference type="SUPFAM" id="SSF53474">
    <property type="entry name" value="alpha/beta-Hydrolases"/>
    <property type="match status" value="1"/>
</dbReference>
<evidence type="ECO:0000259" key="2">
    <source>
        <dbReference type="Pfam" id="PF07859"/>
    </source>
</evidence>
<dbReference type="OrthoDB" id="428260at2759"/>
<evidence type="ECO:0000313" key="3">
    <source>
        <dbReference type="EMBL" id="KAA8909745.1"/>
    </source>
</evidence>
<evidence type="ECO:0000313" key="4">
    <source>
        <dbReference type="Proteomes" id="UP000761534"/>
    </source>
</evidence>
<name>A0A642V194_9ASCO</name>
<proteinExistence type="predicted"/>
<feature type="domain" description="Beta-lactamase-related" evidence="1">
    <location>
        <begin position="27"/>
        <end position="396"/>
    </location>
</feature>
<dbReference type="Proteomes" id="UP000761534">
    <property type="component" value="Unassembled WGS sequence"/>
</dbReference>